<evidence type="ECO:0000256" key="4">
    <source>
        <dbReference type="ARBA" id="ARBA00022692"/>
    </source>
</evidence>
<keyword evidence="9" id="KW-0443">Lipid metabolism</keyword>
<dbReference type="PANTHER" id="PTHR11351:SF31">
    <property type="entry name" value="DESATURASE 1, ISOFORM A-RELATED"/>
    <property type="match status" value="1"/>
</dbReference>
<evidence type="ECO:0000313" key="14">
    <source>
        <dbReference type="EMBL" id="WZN45443.1"/>
    </source>
</evidence>
<evidence type="ECO:0000256" key="7">
    <source>
        <dbReference type="ARBA" id="ARBA00023002"/>
    </source>
</evidence>
<evidence type="ECO:0000256" key="3">
    <source>
        <dbReference type="ARBA" id="ARBA00022516"/>
    </source>
</evidence>
<protein>
    <submittedName>
        <fullName evidence="14">Acyl-CoA desaturase</fullName>
        <ecNumber evidence="14">1.14.19.-</ecNumber>
    </submittedName>
</protein>
<dbReference type="EMBL" id="CP150096">
    <property type="protein sequence ID" value="WZN45443.1"/>
    <property type="molecule type" value="Genomic_DNA"/>
</dbReference>
<evidence type="ECO:0000256" key="12">
    <source>
        <dbReference type="SAM" id="Phobius"/>
    </source>
</evidence>
<evidence type="ECO:0000256" key="2">
    <source>
        <dbReference type="ARBA" id="ARBA00008749"/>
    </source>
</evidence>
<keyword evidence="8" id="KW-0408">Iron</keyword>
<keyword evidence="10 12" id="KW-0472">Membrane</keyword>
<dbReference type="PANTHER" id="PTHR11351">
    <property type="entry name" value="ACYL-COA DESATURASE"/>
    <property type="match status" value="1"/>
</dbReference>
<comment type="subcellular location">
    <subcellularLocation>
        <location evidence="1">Membrane</location>
        <topology evidence="1">Multi-pass membrane protein</topology>
    </subcellularLocation>
</comment>
<evidence type="ECO:0000256" key="8">
    <source>
        <dbReference type="ARBA" id="ARBA00023004"/>
    </source>
</evidence>
<dbReference type="CDD" id="cd03505">
    <property type="entry name" value="Delta9-FADS-like"/>
    <property type="match status" value="1"/>
</dbReference>
<dbReference type="Proteomes" id="UP001449657">
    <property type="component" value="Chromosome"/>
</dbReference>
<dbReference type="GO" id="GO:0016491">
    <property type="term" value="F:oxidoreductase activity"/>
    <property type="evidence" value="ECO:0007669"/>
    <property type="project" value="UniProtKB-KW"/>
</dbReference>
<keyword evidence="6 12" id="KW-1133">Transmembrane helix</keyword>
<evidence type="ECO:0000256" key="6">
    <source>
        <dbReference type="ARBA" id="ARBA00022989"/>
    </source>
</evidence>
<dbReference type="EC" id="1.14.19.-" evidence="14"/>
<sequence>MLFILIFFVLHWYLSLFSQTFFQHRYASHRAFHMNRFWEKFFHIFAYLTQGSSYMSPRAYAIMHRMHHAYTDTEKDPHSPQYSPNVFAMMWRTRRVYLDIVGDKTEVEERFLKGLPEWPAFDRWAGSAYSRLLWVGIYITIFALLATSAWLWLLLPIVIAMGAVHGAIINWFAHKYGYHNFKLKNTSRNLFNLDIFMLGESYHNNHHKRPSSVNFGFRWHELDPVYPVIKLLAWLRVIRLNKPQLVEAH</sequence>
<accession>A0ABZ2Z195</accession>
<keyword evidence="11" id="KW-0275">Fatty acid biosynthesis</keyword>
<evidence type="ECO:0000256" key="1">
    <source>
        <dbReference type="ARBA" id="ARBA00004141"/>
    </source>
</evidence>
<proteinExistence type="inferred from homology"/>
<feature type="domain" description="Fatty acid desaturase" evidence="13">
    <location>
        <begin position="12"/>
        <end position="230"/>
    </location>
</feature>
<keyword evidence="7 14" id="KW-0560">Oxidoreductase</keyword>
<evidence type="ECO:0000256" key="9">
    <source>
        <dbReference type="ARBA" id="ARBA00023098"/>
    </source>
</evidence>
<dbReference type="RefSeq" id="WP_341840195.1">
    <property type="nucleotide sequence ID" value="NZ_CP149792.1"/>
</dbReference>
<dbReference type="InterPro" id="IPR005804">
    <property type="entry name" value="FA_desaturase_dom"/>
</dbReference>
<keyword evidence="15" id="KW-1185">Reference proteome</keyword>
<keyword evidence="3" id="KW-0444">Lipid biosynthesis</keyword>
<keyword evidence="4 12" id="KW-0812">Transmembrane</keyword>
<evidence type="ECO:0000259" key="13">
    <source>
        <dbReference type="Pfam" id="PF00487"/>
    </source>
</evidence>
<feature type="transmembrane region" description="Helical" evidence="12">
    <location>
        <begin position="152"/>
        <end position="173"/>
    </location>
</feature>
<organism evidence="14 15">
    <name type="scientific">Chitinophaga caseinilytica</name>
    <dbReference type="NCBI Taxonomy" id="2267521"/>
    <lineage>
        <taxon>Bacteria</taxon>
        <taxon>Pseudomonadati</taxon>
        <taxon>Bacteroidota</taxon>
        <taxon>Chitinophagia</taxon>
        <taxon>Chitinophagales</taxon>
        <taxon>Chitinophagaceae</taxon>
        <taxon>Chitinophaga</taxon>
    </lineage>
</organism>
<feature type="transmembrane region" description="Helical" evidence="12">
    <location>
        <begin position="128"/>
        <end position="146"/>
    </location>
</feature>
<dbReference type="Pfam" id="PF00487">
    <property type="entry name" value="FA_desaturase"/>
    <property type="match status" value="1"/>
</dbReference>
<comment type="similarity">
    <text evidence="2">Belongs to the fatty acid desaturase type 2 family.</text>
</comment>
<dbReference type="InterPro" id="IPR015876">
    <property type="entry name" value="Acyl-CoA_DS"/>
</dbReference>
<keyword evidence="5" id="KW-0276">Fatty acid metabolism</keyword>
<reference evidence="14 15" key="1">
    <citation type="submission" date="2024-03" db="EMBL/GenBank/DDBJ databases">
        <title>Chitinophaga caseinilytica sp. nov., a casein hydrolysing bacterium isolated from forest soil.</title>
        <authorList>
            <person name="Lee D.S."/>
            <person name="Han D.M."/>
            <person name="Baek J.H."/>
            <person name="Choi D.G."/>
            <person name="Jeon J.H."/>
            <person name="Jeon C.O."/>
        </authorList>
    </citation>
    <scope>NUCLEOTIDE SEQUENCE [LARGE SCALE GENOMIC DNA]</scope>
    <source>
        <strain evidence="14 15">KACC 19118</strain>
    </source>
</reference>
<gene>
    <name evidence="14" type="ORF">WJU22_21315</name>
</gene>
<evidence type="ECO:0000256" key="10">
    <source>
        <dbReference type="ARBA" id="ARBA00023136"/>
    </source>
</evidence>
<evidence type="ECO:0000256" key="5">
    <source>
        <dbReference type="ARBA" id="ARBA00022832"/>
    </source>
</evidence>
<feature type="transmembrane region" description="Helical" evidence="12">
    <location>
        <begin position="41"/>
        <end position="61"/>
    </location>
</feature>
<name>A0ABZ2Z195_9BACT</name>
<evidence type="ECO:0000256" key="11">
    <source>
        <dbReference type="ARBA" id="ARBA00023160"/>
    </source>
</evidence>
<evidence type="ECO:0000313" key="15">
    <source>
        <dbReference type="Proteomes" id="UP001449657"/>
    </source>
</evidence>